<evidence type="ECO:0000313" key="2">
    <source>
        <dbReference type="Proteomes" id="UP000033710"/>
    </source>
</evidence>
<dbReference type="EMBL" id="AXCR01000007">
    <property type="protein sequence ID" value="KJR84632.1"/>
    <property type="molecule type" value="Genomic_DNA"/>
</dbReference>
<evidence type="ECO:0000313" key="1">
    <source>
        <dbReference type="EMBL" id="KJR84632.1"/>
    </source>
</evidence>
<sequence>MRDWVALFDTAATTQRTQKSKEPSLQDKPAKLAESVEWSMKCISIETDKTLDIFRSHIFCARGMPAVFCPVATQQTENSRMARDEV</sequence>
<reference evidence="1 2" key="1">
    <citation type="journal article" date="2014" name="BMC Genomics">
        <title>Comparative genomics of the major fungal agents of human and animal Sporotrichosis: Sporothrix schenckii and Sporothrix brasiliensis.</title>
        <authorList>
            <person name="Teixeira M.M."/>
            <person name="de Almeida L.G."/>
            <person name="Kubitschek-Barreira P."/>
            <person name="Alves F.L."/>
            <person name="Kioshima E.S."/>
            <person name="Abadio A.K."/>
            <person name="Fernandes L."/>
            <person name="Derengowski L.S."/>
            <person name="Ferreira K.S."/>
            <person name="Souza R.C."/>
            <person name="Ruiz J.C."/>
            <person name="de Andrade N.C."/>
            <person name="Paes H.C."/>
            <person name="Nicola A.M."/>
            <person name="Albuquerque P."/>
            <person name="Gerber A.L."/>
            <person name="Martins V.P."/>
            <person name="Peconick L.D."/>
            <person name="Neto A.V."/>
            <person name="Chaucanez C.B."/>
            <person name="Silva P.A."/>
            <person name="Cunha O.L."/>
            <person name="de Oliveira F.F."/>
            <person name="dos Santos T.C."/>
            <person name="Barros A.L."/>
            <person name="Soares M.A."/>
            <person name="de Oliveira L.M."/>
            <person name="Marini M.M."/>
            <person name="Villalobos-Duno H."/>
            <person name="Cunha M.M."/>
            <person name="de Hoog S."/>
            <person name="da Silveira J.F."/>
            <person name="Henrissat B."/>
            <person name="Nino-Vega G.A."/>
            <person name="Cisalpino P.S."/>
            <person name="Mora-Montes H.M."/>
            <person name="Almeida S.R."/>
            <person name="Stajich J.E."/>
            <person name="Lopes-Bezerra L.M."/>
            <person name="Vasconcelos A.T."/>
            <person name="Felipe M.S."/>
        </authorList>
    </citation>
    <scope>NUCLEOTIDE SEQUENCE [LARGE SCALE GENOMIC DNA]</scope>
    <source>
        <strain evidence="1 2">1099-18</strain>
    </source>
</reference>
<dbReference type="VEuPathDB" id="FungiDB:SPSK_10135"/>
<dbReference type="KEGG" id="ssck:SPSK_10135"/>
<dbReference type="RefSeq" id="XP_016587308.1">
    <property type="nucleotide sequence ID" value="XM_016736689.1"/>
</dbReference>
<dbReference type="AlphaFoldDB" id="A0A0F2M4T3"/>
<protein>
    <submittedName>
        <fullName evidence="1">Uncharacterized protein</fullName>
    </submittedName>
</protein>
<dbReference type="GeneID" id="27671966"/>
<reference evidence="1 2" key="2">
    <citation type="journal article" date="2015" name="Eukaryot. Cell">
        <title>Asexual propagation of a virulent clone complex in a human and feline outbreak of sporotrichosis.</title>
        <authorList>
            <person name="Teixeira Mde M."/>
            <person name="Rodrigues A.M."/>
            <person name="Tsui C.K."/>
            <person name="de Almeida L.G."/>
            <person name="Van Diepeningen A.D."/>
            <person name="van den Ende B.G."/>
            <person name="Fernandes G.F."/>
            <person name="Kano R."/>
            <person name="Hamelin R.C."/>
            <person name="Lopes-Bezerra L.M."/>
            <person name="Vasconcelos A.T."/>
            <person name="de Hoog S."/>
            <person name="de Camargo Z.P."/>
            <person name="Felipe M.S."/>
        </authorList>
    </citation>
    <scope>NUCLEOTIDE SEQUENCE [LARGE SCALE GENOMIC DNA]</scope>
    <source>
        <strain evidence="1 2">1099-18</strain>
    </source>
</reference>
<proteinExistence type="predicted"/>
<gene>
    <name evidence="1" type="ORF">SPSK_10135</name>
</gene>
<accession>A0A0F2M4T3</accession>
<comment type="caution">
    <text evidence="1">The sequence shown here is derived from an EMBL/GenBank/DDBJ whole genome shotgun (WGS) entry which is preliminary data.</text>
</comment>
<name>A0A0F2M4T3_SPOSC</name>
<dbReference type="Proteomes" id="UP000033710">
    <property type="component" value="Unassembled WGS sequence"/>
</dbReference>
<organism evidence="1 2">
    <name type="scientific">Sporothrix schenckii 1099-18</name>
    <dbReference type="NCBI Taxonomy" id="1397361"/>
    <lineage>
        <taxon>Eukaryota</taxon>
        <taxon>Fungi</taxon>
        <taxon>Dikarya</taxon>
        <taxon>Ascomycota</taxon>
        <taxon>Pezizomycotina</taxon>
        <taxon>Sordariomycetes</taxon>
        <taxon>Sordariomycetidae</taxon>
        <taxon>Ophiostomatales</taxon>
        <taxon>Ophiostomataceae</taxon>
        <taxon>Sporothrix</taxon>
    </lineage>
</organism>